<dbReference type="EMBL" id="CP009920">
    <property type="protein sequence ID" value="AJI21765.1"/>
    <property type="molecule type" value="Genomic_DNA"/>
</dbReference>
<dbReference type="HOGENOM" id="CLU_728935_0_0_9"/>
<dbReference type="Proteomes" id="UP000031829">
    <property type="component" value="Chromosome"/>
</dbReference>
<gene>
    <name evidence="1" type="ORF">BG04_4220</name>
</gene>
<dbReference type="RefSeq" id="WP_034652815.1">
    <property type="nucleotide sequence ID" value="NZ_BCVB01000005.1"/>
</dbReference>
<name>A0A0B6A9W7_PRIM2</name>
<organism evidence="1 2">
    <name type="scientific">Priestia megaterium (strain ATCC 14581 / DSM 32 / CCUG 1817 / JCM 2506 / NBRC 15308 / NCIMB 9376 / NCTC 10342 / NRRL B-14308 / VKM B-512 / Ford 19)</name>
    <name type="common">Bacillus megaterium</name>
    <dbReference type="NCBI Taxonomy" id="1348623"/>
    <lineage>
        <taxon>Bacteria</taxon>
        <taxon>Bacillati</taxon>
        <taxon>Bacillota</taxon>
        <taxon>Bacilli</taxon>
        <taxon>Bacillales</taxon>
        <taxon>Bacillaceae</taxon>
        <taxon>Priestia</taxon>
    </lineage>
</organism>
<proteinExistence type="predicted"/>
<sequence length="379" mass="44144">MSIQKLSLKRHTLVANKLLIVMSGLNRNTKRDNSYYYEKHSFGLAKNFVDIKWTGSLMKQILAYVAKCNSQGHISIISEQELANTIQCSVRTVQNNNKLLEDYDIIRWDRLWGDYIQVSLNNYLEDFLDLHIKEAADVQNISYNPEMLDEDNNTYTSKGGYTSVSMEVIYQLLAIKNINMLRLALRALYVYESDVNVKKDSEALLSYTEVKHILPKYIGYKAAIKEMASKLNKIFRIDVLEKDDCVKTLLEEKQPRKSIIEKIKDGFILSFNLTGAHDSKKQKEIEKIRGEHAFTQFKNFFKSFGHYSIKKEDIHSIVHEFGLDIIEKSLTSVQRYLQQTYIEESMDAFRPLVHEMESNFFTYIRKIANGYYQAKINAL</sequence>
<accession>A0A0B6A9W7</accession>
<reference evidence="1 2" key="1">
    <citation type="journal article" date="2015" name="Genome Announc.">
        <title>Complete genome sequences for 35 biothreat assay-relevant bacillus species.</title>
        <authorList>
            <person name="Johnson S.L."/>
            <person name="Daligault H.E."/>
            <person name="Davenport K.W."/>
            <person name="Jaissle J."/>
            <person name="Frey K.G."/>
            <person name="Ladner J.T."/>
            <person name="Broomall S.M."/>
            <person name="Bishop-Lilly K.A."/>
            <person name="Bruce D.C."/>
            <person name="Gibbons H.S."/>
            <person name="Coyne S.R."/>
            <person name="Lo C.C."/>
            <person name="Meincke L."/>
            <person name="Munk A.C."/>
            <person name="Koroleva G.I."/>
            <person name="Rosenzweig C.N."/>
            <person name="Palacios G.F."/>
            <person name="Redden C.L."/>
            <person name="Minogue T.D."/>
            <person name="Chain P.S."/>
        </authorList>
    </citation>
    <scope>NUCLEOTIDE SEQUENCE [LARGE SCALE GENOMIC DNA]</scope>
    <source>
        <strain evidence="2">ATCC 14581 / DSM 32 / JCM 2506 / NBRC 15308 / NCIMB 9376 / NCTC 10342 / NRRL B-14308 / VKM B-512</strain>
    </source>
</reference>
<dbReference type="AlphaFoldDB" id="A0A0B6A9W7"/>
<protein>
    <submittedName>
        <fullName evidence="1">Uncharacterized protein</fullName>
    </submittedName>
</protein>
<evidence type="ECO:0000313" key="2">
    <source>
        <dbReference type="Proteomes" id="UP000031829"/>
    </source>
</evidence>
<dbReference type="KEGG" id="bmeg:BG04_4220"/>
<dbReference type="GeneID" id="93642235"/>
<evidence type="ECO:0000313" key="1">
    <source>
        <dbReference type="EMBL" id="AJI21765.1"/>
    </source>
</evidence>